<protein>
    <submittedName>
        <fullName evidence="2">Uncharacterized protein</fullName>
    </submittedName>
</protein>
<accession>A0A4Z2GGN4</accession>
<gene>
    <name evidence="2" type="ORF">EYF80_037920</name>
</gene>
<proteinExistence type="predicted"/>
<comment type="caution">
    <text evidence="2">The sequence shown here is derived from an EMBL/GenBank/DDBJ whole genome shotgun (WGS) entry which is preliminary data.</text>
</comment>
<feature type="region of interest" description="Disordered" evidence="1">
    <location>
        <begin position="36"/>
        <end position="133"/>
    </location>
</feature>
<organism evidence="2 3">
    <name type="scientific">Liparis tanakae</name>
    <name type="common">Tanaka's snailfish</name>
    <dbReference type="NCBI Taxonomy" id="230148"/>
    <lineage>
        <taxon>Eukaryota</taxon>
        <taxon>Metazoa</taxon>
        <taxon>Chordata</taxon>
        <taxon>Craniata</taxon>
        <taxon>Vertebrata</taxon>
        <taxon>Euteleostomi</taxon>
        <taxon>Actinopterygii</taxon>
        <taxon>Neopterygii</taxon>
        <taxon>Teleostei</taxon>
        <taxon>Neoteleostei</taxon>
        <taxon>Acanthomorphata</taxon>
        <taxon>Eupercaria</taxon>
        <taxon>Perciformes</taxon>
        <taxon>Cottioidei</taxon>
        <taxon>Cottales</taxon>
        <taxon>Liparidae</taxon>
        <taxon>Liparis</taxon>
    </lineage>
</organism>
<evidence type="ECO:0000313" key="2">
    <source>
        <dbReference type="EMBL" id="TNN51894.1"/>
    </source>
</evidence>
<dbReference type="Proteomes" id="UP000314294">
    <property type="component" value="Unassembled WGS sequence"/>
</dbReference>
<dbReference type="EMBL" id="SRLO01000567">
    <property type="protein sequence ID" value="TNN51894.1"/>
    <property type="molecule type" value="Genomic_DNA"/>
</dbReference>
<evidence type="ECO:0000256" key="1">
    <source>
        <dbReference type="SAM" id="MobiDB-lite"/>
    </source>
</evidence>
<feature type="compositionally biased region" description="Polar residues" evidence="1">
    <location>
        <begin position="115"/>
        <end position="127"/>
    </location>
</feature>
<reference evidence="2 3" key="1">
    <citation type="submission" date="2019-03" db="EMBL/GenBank/DDBJ databases">
        <title>First draft genome of Liparis tanakae, snailfish: a comprehensive survey of snailfish specific genes.</title>
        <authorList>
            <person name="Kim W."/>
            <person name="Song I."/>
            <person name="Jeong J.-H."/>
            <person name="Kim D."/>
            <person name="Kim S."/>
            <person name="Ryu S."/>
            <person name="Song J.Y."/>
            <person name="Lee S.K."/>
        </authorList>
    </citation>
    <scope>NUCLEOTIDE SEQUENCE [LARGE SCALE GENOMIC DNA]</scope>
    <source>
        <tissue evidence="2">Muscle</tissue>
    </source>
</reference>
<evidence type="ECO:0000313" key="3">
    <source>
        <dbReference type="Proteomes" id="UP000314294"/>
    </source>
</evidence>
<feature type="compositionally biased region" description="Polar residues" evidence="1">
    <location>
        <begin position="52"/>
        <end position="80"/>
    </location>
</feature>
<sequence>MVVEILKPFNSNNSMRITCEPVTLSLWSPLRRHADIMPAAGPGTSCPRDAPGSSQLCNPISRSDNYRGSISLRTQYNPASSGGRADAQSRTSPRTGGRKHLPSADSFSLHFGSDASVTGRINSTRSENMLGWE</sequence>
<dbReference type="AlphaFoldDB" id="A0A4Z2GGN4"/>
<keyword evidence="3" id="KW-1185">Reference proteome</keyword>
<name>A0A4Z2GGN4_9TELE</name>